<comment type="caution">
    <text evidence="1">The sequence shown here is derived from an EMBL/GenBank/DDBJ whole genome shotgun (WGS) entry which is preliminary data.</text>
</comment>
<protein>
    <submittedName>
        <fullName evidence="1">Adenosylcobinamide amidohydrolase</fullName>
    </submittedName>
</protein>
<dbReference type="Pfam" id="PF01955">
    <property type="entry name" value="CbiZ"/>
    <property type="match status" value="1"/>
</dbReference>
<dbReference type="Proteomes" id="UP001596528">
    <property type="component" value="Unassembled WGS sequence"/>
</dbReference>
<reference evidence="2" key="1">
    <citation type="journal article" date="2019" name="Int. J. Syst. Evol. Microbiol.">
        <title>The Global Catalogue of Microorganisms (GCM) 10K type strain sequencing project: providing services to taxonomists for standard genome sequencing and annotation.</title>
        <authorList>
            <consortium name="The Broad Institute Genomics Platform"/>
            <consortium name="The Broad Institute Genome Sequencing Center for Infectious Disease"/>
            <person name="Wu L."/>
            <person name="Ma J."/>
        </authorList>
    </citation>
    <scope>NUCLEOTIDE SEQUENCE [LARGE SCALE GENOMIC DNA]</scope>
    <source>
        <strain evidence="2">JCM 18657</strain>
    </source>
</reference>
<evidence type="ECO:0000313" key="1">
    <source>
        <dbReference type="EMBL" id="MFC7749828.1"/>
    </source>
</evidence>
<evidence type="ECO:0000313" key="2">
    <source>
        <dbReference type="Proteomes" id="UP001596528"/>
    </source>
</evidence>
<keyword evidence="2" id="KW-1185">Reference proteome</keyword>
<dbReference type="RefSeq" id="WP_138789839.1">
    <property type="nucleotide sequence ID" value="NZ_JBHTGQ010000017.1"/>
</dbReference>
<name>A0ABW2V2R8_9BACL</name>
<proteinExistence type="predicted"/>
<dbReference type="InterPro" id="IPR002808">
    <property type="entry name" value="AdoCbi_amidolase"/>
</dbReference>
<sequence>MIHPTDTVASKLPGITARVVAPQEGGAYLAVEAAGGTVLRALNSSIWGGGFTAGATAIVNRQVDQTYSCHDPAEEMRAFLSGRGFAPDRSCGMLTAAYVADAGTCAITDEQASLQVWATAGLSNISRAGIALPDGGLYPRWTARFGGICAGRRGCGCCRRWPCPNIRWGPNDFTYR</sequence>
<gene>
    <name evidence="1" type="ORF">ACFQWB_07735</name>
</gene>
<accession>A0ABW2V2R8</accession>
<dbReference type="EMBL" id="JBHTGQ010000017">
    <property type="protein sequence ID" value="MFC7749828.1"/>
    <property type="molecule type" value="Genomic_DNA"/>
</dbReference>
<organism evidence="1 2">
    <name type="scientific">Paenibacillus thermoaerophilus</name>
    <dbReference type="NCBI Taxonomy" id="1215385"/>
    <lineage>
        <taxon>Bacteria</taxon>
        <taxon>Bacillati</taxon>
        <taxon>Bacillota</taxon>
        <taxon>Bacilli</taxon>
        <taxon>Bacillales</taxon>
        <taxon>Paenibacillaceae</taxon>
        <taxon>Paenibacillus</taxon>
    </lineage>
</organism>